<protein>
    <submittedName>
        <fullName evidence="2">Uncharacterized protein</fullName>
    </submittedName>
</protein>
<organism evidence="2 3">
    <name type="scientific">Eragrostis curvula</name>
    <name type="common">weeping love grass</name>
    <dbReference type="NCBI Taxonomy" id="38414"/>
    <lineage>
        <taxon>Eukaryota</taxon>
        <taxon>Viridiplantae</taxon>
        <taxon>Streptophyta</taxon>
        <taxon>Embryophyta</taxon>
        <taxon>Tracheophyta</taxon>
        <taxon>Spermatophyta</taxon>
        <taxon>Magnoliopsida</taxon>
        <taxon>Liliopsida</taxon>
        <taxon>Poales</taxon>
        <taxon>Poaceae</taxon>
        <taxon>PACMAD clade</taxon>
        <taxon>Chloridoideae</taxon>
        <taxon>Eragrostideae</taxon>
        <taxon>Eragrostidinae</taxon>
        <taxon>Eragrostis</taxon>
    </lineage>
</organism>
<comment type="caution">
    <text evidence="2">The sequence shown here is derived from an EMBL/GenBank/DDBJ whole genome shotgun (WGS) entry which is preliminary data.</text>
</comment>
<dbReference type="Gramene" id="TVU35356">
    <property type="protein sequence ID" value="TVU35356"/>
    <property type="gene ID" value="EJB05_17242"/>
</dbReference>
<dbReference type="OrthoDB" id="671662at2759"/>
<proteinExistence type="predicted"/>
<dbReference type="PANTHER" id="PTHR45125">
    <property type="entry name" value="F21J9.4-RELATED"/>
    <property type="match status" value="1"/>
</dbReference>
<feature type="region of interest" description="Disordered" evidence="1">
    <location>
        <begin position="209"/>
        <end position="254"/>
    </location>
</feature>
<name>A0A5J9VIL7_9POAL</name>
<evidence type="ECO:0000313" key="3">
    <source>
        <dbReference type="Proteomes" id="UP000324897"/>
    </source>
</evidence>
<reference evidence="2 3" key="1">
    <citation type="journal article" date="2019" name="Sci. Rep.">
        <title>A high-quality genome of Eragrostis curvula grass provides insights into Poaceae evolution and supports new strategies to enhance forage quality.</title>
        <authorList>
            <person name="Carballo J."/>
            <person name="Santos B.A.C.M."/>
            <person name="Zappacosta D."/>
            <person name="Garbus I."/>
            <person name="Selva J.P."/>
            <person name="Gallo C.A."/>
            <person name="Diaz A."/>
            <person name="Albertini E."/>
            <person name="Caccamo M."/>
            <person name="Echenique V."/>
        </authorList>
    </citation>
    <scope>NUCLEOTIDE SEQUENCE [LARGE SCALE GENOMIC DNA]</scope>
    <source>
        <strain evidence="3">cv. Victoria</strain>
        <tissue evidence="2">Leaf</tissue>
    </source>
</reference>
<evidence type="ECO:0000256" key="1">
    <source>
        <dbReference type="SAM" id="MobiDB-lite"/>
    </source>
</evidence>
<dbReference type="EMBL" id="RWGY01000009">
    <property type="protein sequence ID" value="TVU35356.1"/>
    <property type="molecule type" value="Genomic_DNA"/>
</dbReference>
<sequence length="368" mass="42369">MYGYQGPPSWFPPGLAQFTPNVSMMHPTQTALQVFQPTDVNLRMQHDEEEVEEIPASSAPKGNGKRTKLGNFNPDEDVNLVKSWLEISLDPITSNAQKKDGYWLKILQRYNLRRKSYPERSLRSLQSRWDIIKAEVGKFASVYADVIRENPSGMSDADKSTHAATIFAGIYKHSFPYMHCWEIMKDEPKWQDPKSRAFGNAVRGDGFGEDRINLGDDNSVPTESGEKRPMGRDRAKALKKKANSDAGSASSSEYAERMQEISLQKMSIMQEESVKKTDRFQQLACIDEKRYDEMRSHNEALFLLEQEKVRIMLEKHDREQAEAEKQEDERILAIDLEAVTLAQRVYYQALQEEIIKKIEARRRKRQGD</sequence>
<feature type="region of interest" description="Disordered" evidence="1">
    <location>
        <begin position="46"/>
        <end position="71"/>
    </location>
</feature>
<gene>
    <name evidence="2" type="ORF">EJB05_17242</name>
</gene>
<feature type="compositionally biased region" description="Basic and acidic residues" evidence="1">
    <location>
        <begin position="224"/>
        <end position="236"/>
    </location>
</feature>
<dbReference type="AlphaFoldDB" id="A0A5J9VIL7"/>
<evidence type="ECO:0000313" key="2">
    <source>
        <dbReference type="EMBL" id="TVU35356.1"/>
    </source>
</evidence>
<accession>A0A5J9VIL7</accession>
<dbReference type="PANTHER" id="PTHR45125:SF3">
    <property type="entry name" value="NO-APICAL-MERISTEM-ASSOCIATED CARBOXY-TERMINAL DOMAIN PROTEIN"/>
    <property type="match status" value="1"/>
</dbReference>
<dbReference type="Proteomes" id="UP000324897">
    <property type="component" value="Unassembled WGS sequence"/>
</dbReference>
<keyword evidence="3" id="KW-1185">Reference proteome</keyword>